<accession>A0A565BY98</accession>
<name>A0A565BY98_9BRAS</name>
<feature type="compositionally biased region" description="Gly residues" evidence="1">
    <location>
        <begin position="11"/>
        <end position="21"/>
    </location>
</feature>
<dbReference type="AlphaFoldDB" id="A0A565BY98"/>
<dbReference type="EMBL" id="CABITT030000005">
    <property type="protein sequence ID" value="VVB06336.1"/>
    <property type="molecule type" value="Genomic_DNA"/>
</dbReference>
<comment type="caution">
    <text evidence="2">The sequence shown here is derived from an EMBL/GenBank/DDBJ whole genome shotgun (WGS) entry which is preliminary data.</text>
</comment>
<gene>
    <name evidence="2" type="ORF">ANE_LOCUS16780</name>
</gene>
<reference evidence="2" key="1">
    <citation type="submission" date="2019-07" db="EMBL/GenBank/DDBJ databases">
        <authorList>
            <person name="Dittberner H."/>
        </authorList>
    </citation>
    <scope>NUCLEOTIDE SEQUENCE [LARGE SCALE GENOMIC DNA]</scope>
</reference>
<protein>
    <submittedName>
        <fullName evidence="2">Uncharacterized protein</fullName>
    </submittedName>
</protein>
<evidence type="ECO:0000313" key="2">
    <source>
        <dbReference type="EMBL" id="VVB06336.1"/>
    </source>
</evidence>
<proteinExistence type="predicted"/>
<sequence>MEDNGGEGEGKSGGSGGSGGSEGRRDFSSVARLFLRREERKLRRFEWLVAAEGEGGETAIESVKTVAGDLK</sequence>
<evidence type="ECO:0000313" key="3">
    <source>
        <dbReference type="Proteomes" id="UP000489600"/>
    </source>
</evidence>
<dbReference type="Proteomes" id="UP000489600">
    <property type="component" value="Unassembled WGS sequence"/>
</dbReference>
<keyword evidence="3" id="KW-1185">Reference proteome</keyword>
<feature type="region of interest" description="Disordered" evidence="1">
    <location>
        <begin position="1"/>
        <end position="25"/>
    </location>
</feature>
<evidence type="ECO:0000256" key="1">
    <source>
        <dbReference type="SAM" id="MobiDB-lite"/>
    </source>
</evidence>
<organism evidence="2 3">
    <name type="scientific">Arabis nemorensis</name>
    <dbReference type="NCBI Taxonomy" id="586526"/>
    <lineage>
        <taxon>Eukaryota</taxon>
        <taxon>Viridiplantae</taxon>
        <taxon>Streptophyta</taxon>
        <taxon>Embryophyta</taxon>
        <taxon>Tracheophyta</taxon>
        <taxon>Spermatophyta</taxon>
        <taxon>Magnoliopsida</taxon>
        <taxon>eudicotyledons</taxon>
        <taxon>Gunneridae</taxon>
        <taxon>Pentapetalae</taxon>
        <taxon>rosids</taxon>
        <taxon>malvids</taxon>
        <taxon>Brassicales</taxon>
        <taxon>Brassicaceae</taxon>
        <taxon>Arabideae</taxon>
        <taxon>Arabis</taxon>
    </lineage>
</organism>